<dbReference type="HOGENOM" id="CLU_3311219_0_0_4"/>
<name>C4GN78_9NEIS</name>
<dbReference type="Proteomes" id="UP000003009">
    <property type="component" value="Unassembled WGS sequence"/>
</dbReference>
<keyword evidence="3" id="KW-1185">Reference proteome</keyword>
<feature type="transmembrane region" description="Helical" evidence="1">
    <location>
        <begin position="6"/>
        <end position="30"/>
    </location>
</feature>
<dbReference type="EMBL" id="ACJW02000008">
    <property type="protein sequence ID" value="EEP66764.1"/>
    <property type="molecule type" value="Genomic_DNA"/>
</dbReference>
<accession>C4GN78</accession>
<organism evidence="2 3">
    <name type="scientific">Kingella oralis ATCC 51147</name>
    <dbReference type="NCBI Taxonomy" id="629741"/>
    <lineage>
        <taxon>Bacteria</taxon>
        <taxon>Pseudomonadati</taxon>
        <taxon>Pseudomonadota</taxon>
        <taxon>Betaproteobacteria</taxon>
        <taxon>Neisseriales</taxon>
        <taxon>Neisseriaceae</taxon>
        <taxon>Kingella</taxon>
    </lineage>
</organism>
<sequence length="39" mass="4818">MGETYWFVLFWWFVVFRNIHILEAFTAFSFDINQVNKSL</sequence>
<keyword evidence="1" id="KW-1133">Transmembrane helix</keyword>
<protein>
    <submittedName>
        <fullName evidence="2">Uncharacterized protein</fullName>
    </submittedName>
</protein>
<reference evidence="2" key="1">
    <citation type="submission" date="2009-04" db="EMBL/GenBank/DDBJ databases">
        <authorList>
            <person name="Weinstock G."/>
            <person name="Sodergren E."/>
            <person name="Clifton S."/>
            <person name="Fulton L."/>
            <person name="Fulton B."/>
            <person name="Courtney L."/>
            <person name="Fronick C."/>
            <person name="Harrison M."/>
            <person name="Strong C."/>
            <person name="Farmer C."/>
            <person name="Delahaunty K."/>
            <person name="Markovic C."/>
            <person name="Hall O."/>
            <person name="Minx P."/>
            <person name="Tomlinson C."/>
            <person name="Mitreva M."/>
            <person name="Nelson J."/>
            <person name="Hou S."/>
            <person name="Wollam A."/>
            <person name="Pepin K.H."/>
            <person name="Johnson M."/>
            <person name="Bhonagiri V."/>
            <person name="Nash W.E."/>
            <person name="Warren W."/>
            <person name="Chinwalla A."/>
            <person name="Mardis E.R."/>
            <person name="Wilson R.K."/>
        </authorList>
    </citation>
    <scope>NUCLEOTIDE SEQUENCE [LARGE SCALE GENOMIC DNA]</scope>
    <source>
        <strain evidence="2">ATCC 51147</strain>
    </source>
</reference>
<keyword evidence="1" id="KW-0812">Transmembrane</keyword>
<proteinExistence type="predicted"/>
<gene>
    <name evidence="2" type="ORF">GCWU000324_03168</name>
</gene>
<keyword evidence="1" id="KW-0472">Membrane</keyword>
<comment type="caution">
    <text evidence="2">The sequence shown here is derived from an EMBL/GenBank/DDBJ whole genome shotgun (WGS) entry which is preliminary data.</text>
</comment>
<dbReference type="STRING" id="629741.GCWU000324_03168"/>
<evidence type="ECO:0000313" key="2">
    <source>
        <dbReference type="EMBL" id="EEP66764.1"/>
    </source>
</evidence>
<evidence type="ECO:0000313" key="3">
    <source>
        <dbReference type="Proteomes" id="UP000003009"/>
    </source>
</evidence>
<evidence type="ECO:0000256" key="1">
    <source>
        <dbReference type="SAM" id="Phobius"/>
    </source>
</evidence>
<dbReference type="AlphaFoldDB" id="C4GN78"/>